<dbReference type="InterPro" id="IPR000847">
    <property type="entry name" value="LysR_HTH_N"/>
</dbReference>
<sequence>MSRLDEISTFVEVVNAGSITRAAEKLGIVKSAVSRRMNDLEDRLKARLLVRSTAGLSVTEAGKAFYERAARIMADLDEAELTVTDASANLFGTIRMSAPVSLTNLVLMPHISQFLSLHPGLTLDLSLSDRFVDIVNEGFDIAIRAGTLSDSRLVARKLTDMGRVTCASPAYLAARGTPHTPMDLEHHDGLVSSNAAESVYWNYALPDGGNYLARPAVRLKVNNGEAVITAAAAGLGIAAVPGFISRDLIERGALVPLLTGYTLASGSLYAIYPPGRHLSHRVRVLIDFLVAQFAAAPPPCAAKYRNDNNRGVRHAG</sequence>
<dbReference type="Gene3D" id="1.10.10.10">
    <property type="entry name" value="Winged helix-like DNA-binding domain superfamily/Winged helix DNA-binding domain"/>
    <property type="match status" value="1"/>
</dbReference>
<protein>
    <submittedName>
        <fullName evidence="6">LysR family transcriptional regulator</fullName>
    </submittedName>
</protein>
<dbReference type="InterPro" id="IPR036388">
    <property type="entry name" value="WH-like_DNA-bd_sf"/>
</dbReference>
<dbReference type="InterPro" id="IPR036390">
    <property type="entry name" value="WH_DNA-bd_sf"/>
</dbReference>
<evidence type="ECO:0000259" key="5">
    <source>
        <dbReference type="PROSITE" id="PS50931"/>
    </source>
</evidence>
<evidence type="ECO:0000313" key="7">
    <source>
        <dbReference type="Proteomes" id="UP000566711"/>
    </source>
</evidence>
<keyword evidence="2" id="KW-0805">Transcription regulation</keyword>
<organism evidence="6 7">
    <name type="scientific">Rugamonas fusca</name>
    <dbReference type="NCBI Taxonomy" id="2758568"/>
    <lineage>
        <taxon>Bacteria</taxon>
        <taxon>Pseudomonadati</taxon>
        <taxon>Pseudomonadota</taxon>
        <taxon>Betaproteobacteria</taxon>
        <taxon>Burkholderiales</taxon>
        <taxon>Oxalobacteraceae</taxon>
        <taxon>Telluria group</taxon>
        <taxon>Rugamonas</taxon>
    </lineage>
</organism>
<reference evidence="6 7" key="1">
    <citation type="submission" date="2020-07" db="EMBL/GenBank/DDBJ databases">
        <title>Novel species isolated from subtropical streams in China.</title>
        <authorList>
            <person name="Lu H."/>
        </authorList>
    </citation>
    <scope>NUCLEOTIDE SEQUENCE [LARGE SCALE GENOMIC DNA]</scope>
    <source>
        <strain evidence="6 7">FT3S</strain>
    </source>
</reference>
<dbReference type="Pfam" id="PF00126">
    <property type="entry name" value="HTH_1"/>
    <property type="match status" value="1"/>
</dbReference>
<dbReference type="InterPro" id="IPR005119">
    <property type="entry name" value="LysR_subst-bd"/>
</dbReference>
<dbReference type="FunFam" id="1.10.10.10:FF:000001">
    <property type="entry name" value="LysR family transcriptional regulator"/>
    <property type="match status" value="1"/>
</dbReference>
<keyword evidence="3" id="KW-0238">DNA-binding</keyword>
<dbReference type="FunFam" id="3.40.190.290:FF:000001">
    <property type="entry name" value="Transcriptional regulator, LysR family"/>
    <property type="match status" value="1"/>
</dbReference>
<comment type="similarity">
    <text evidence="1">Belongs to the LysR transcriptional regulatory family.</text>
</comment>
<dbReference type="PANTHER" id="PTHR30537">
    <property type="entry name" value="HTH-TYPE TRANSCRIPTIONAL REGULATOR"/>
    <property type="match status" value="1"/>
</dbReference>
<keyword evidence="7" id="KW-1185">Reference proteome</keyword>
<comment type="caution">
    <text evidence="6">The sequence shown here is derived from an EMBL/GenBank/DDBJ whole genome shotgun (WGS) entry which is preliminary data.</text>
</comment>
<evidence type="ECO:0000256" key="1">
    <source>
        <dbReference type="ARBA" id="ARBA00009437"/>
    </source>
</evidence>
<dbReference type="AlphaFoldDB" id="A0A7W2I576"/>
<dbReference type="RefSeq" id="WP_182213344.1">
    <property type="nucleotide sequence ID" value="NZ_JACEZS010000001.1"/>
</dbReference>
<dbReference type="InterPro" id="IPR058163">
    <property type="entry name" value="LysR-type_TF_proteobact-type"/>
</dbReference>
<dbReference type="GO" id="GO:0003700">
    <property type="term" value="F:DNA-binding transcription factor activity"/>
    <property type="evidence" value="ECO:0007669"/>
    <property type="project" value="InterPro"/>
</dbReference>
<evidence type="ECO:0000256" key="4">
    <source>
        <dbReference type="ARBA" id="ARBA00023163"/>
    </source>
</evidence>
<dbReference type="SUPFAM" id="SSF53850">
    <property type="entry name" value="Periplasmic binding protein-like II"/>
    <property type="match status" value="1"/>
</dbReference>
<dbReference type="Gene3D" id="3.40.190.290">
    <property type="match status" value="1"/>
</dbReference>
<proteinExistence type="inferred from homology"/>
<accession>A0A7W2I576</accession>
<dbReference type="Pfam" id="PF03466">
    <property type="entry name" value="LysR_substrate"/>
    <property type="match status" value="1"/>
</dbReference>
<evidence type="ECO:0000256" key="3">
    <source>
        <dbReference type="ARBA" id="ARBA00023125"/>
    </source>
</evidence>
<dbReference type="SUPFAM" id="SSF46785">
    <property type="entry name" value="Winged helix' DNA-binding domain"/>
    <property type="match status" value="1"/>
</dbReference>
<dbReference type="EMBL" id="JACEZS010000001">
    <property type="protein sequence ID" value="MBA5604114.1"/>
    <property type="molecule type" value="Genomic_DNA"/>
</dbReference>
<dbReference type="Proteomes" id="UP000566711">
    <property type="component" value="Unassembled WGS sequence"/>
</dbReference>
<dbReference type="GO" id="GO:0003677">
    <property type="term" value="F:DNA binding"/>
    <property type="evidence" value="ECO:0007669"/>
    <property type="project" value="UniProtKB-KW"/>
</dbReference>
<name>A0A7W2I576_9BURK</name>
<evidence type="ECO:0000256" key="2">
    <source>
        <dbReference type="ARBA" id="ARBA00023015"/>
    </source>
</evidence>
<feature type="domain" description="HTH lysR-type" evidence="5">
    <location>
        <begin position="1"/>
        <end position="59"/>
    </location>
</feature>
<evidence type="ECO:0000313" key="6">
    <source>
        <dbReference type="EMBL" id="MBA5604114.1"/>
    </source>
</evidence>
<dbReference type="PANTHER" id="PTHR30537:SF5">
    <property type="entry name" value="HTH-TYPE TRANSCRIPTIONAL ACTIVATOR TTDR-RELATED"/>
    <property type="match status" value="1"/>
</dbReference>
<dbReference type="CDD" id="cd08422">
    <property type="entry name" value="PBP2_CrgA_like"/>
    <property type="match status" value="1"/>
</dbReference>
<dbReference type="PROSITE" id="PS50931">
    <property type="entry name" value="HTH_LYSR"/>
    <property type="match status" value="1"/>
</dbReference>
<keyword evidence="4" id="KW-0804">Transcription</keyword>
<gene>
    <name evidence="6" type="ORF">H3H36_01900</name>
</gene>